<dbReference type="EMBL" id="OIVN01005072">
    <property type="protein sequence ID" value="SPD20727.1"/>
    <property type="molecule type" value="Genomic_DNA"/>
</dbReference>
<dbReference type="AlphaFoldDB" id="A0A2N9I3U6"/>
<organism evidence="2">
    <name type="scientific">Fagus sylvatica</name>
    <name type="common">Beechnut</name>
    <dbReference type="NCBI Taxonomy" id="28930"/>
    <lineage>
        <taxon>Eukaryota</taxon>
        <taxon>Viridiplantae</taxon>
        <taxon>Streptophyta</taxon>
        <taxon>Embryophyta</taxon>
        <taxon>Tracheophyta</taxon>
        <taxon>Spermatophyta</taxon>
        <taxon>Magnoliopsida</taxon>
        <taxon>eudicotyledons</taxon>
        <taxon>Gunneridae</taxon>
        <taxon>Pentapetalae</taxon>
        <taxon>rosids</taxon>
        <taxon>fabids</taxon>
        <taxon>Fagales</taxon>
        <taxon>Fagaceae</taxon>
        <taxon>Fagus</taxon>
    </lineage>
</organism>
<name>A0A2N9I3U6_FAGSY</name>
<sequence length="157" mass="18003">MIKDQDQDQIRSRSRSDQIRSRSRSDQIRSRSRSDQIRSRFDPEIGAGMLDGPSVRWLRCDGDGGFGASREIGERESEVARGWLGMSWAREKARWLGVLGVARGGSGWLAGWLGVARDSEKESREQRVRREREEMREMGRSRAPSRVLENGLRKIFP</sequence>
<reference evidence="2" key="1">
    <citation type="submission" date="2018-02" db="EMBL/GenBank/DDBJ databases">
        <authorList>
            <person name="Cohen D.B."/>
            <person name="Kent A.D."/>
        </authorList>
    </citation>
    <scope>NUCLEOTIDE SEQUENCE</scope>
</reference>
<feature type="compositionally biased region" description="Basic and acidic residues" evidence="1">
    <location>
        <begin position="1"/>
        <end position="43"/>
    </location>
</feature>
<gene>
    <name evidence="2" type="ORF">FSB_LOCUS48609</name>
</gene>
<proteinExistence type="predicted"/>
<accession>A0A2N9I3U6</accession>
<evidence type="ECO:0000313" key="2">
    <source>
        <dbReference type="EMBL" id="SPD20727.1"/>
    </source>
</evidence>
<evidence type="ECO:0000256" key="1">
    <source>
        <dbReference type="SAM" id="MobiDB-lite"/>
    </source>
</evidence>
<feature type="region of interest" description="Disordered" evidence="1">
    <location>
        <begin position="1"/>
        <end position="45"/>
    </location>
</feature>
<feature type="compositionally biased region" description="Basic and acidic residues" evidence="1">
    <location>
        <begin position="120"/>
        <end position="140"/>
    </location>
</feature>
<protein>
    <submittedName>
        <fullName evidence="2">Uncharacterized protein</fullName>
    </submittedName>
</protein>
<feature type="region of interest" description="Disordered" evidence="1">
    <location>
        <begin position="120"/>
        <end position="157"/>
    </location>
</feature>